<protein>
    <submittedName>
        <fullName evidence="2">Uncharacterized protein</fullName>
    </submittedName>
</protein>
<reference evidence="3" key="1">
    <citation type="submission" date="2013-01" db="EMBL/GenBank/DDBJ databases">
        <title>Draft Genome Sequence of a Mulberry Tree, Morus notabilis C.K. Schneid.</title>
        <authorList>
            <person name="He N."/>
            <person name="Zhao S."/>
        </authorList>
    </citation>
    <scope>NUCLEOTIDE SEQUENCE</scope>
</reference>
<dbReference type="AlphaFoldDB" id="W9QB80"/>
<feature type="region of interest" description="Disordered" evidence="1">
    <location>
        <begin position="1"/>
        <end position="98"/>
    </location>
</feature>
<dbReference type="Proteomes" id="UP000030645">
    <property type="component" value="Unassembled WGS sequence"/>
</dbReference>
<gene>
    <name evidence="2" type="ORF">L484_001766</name>
</gene>
<dbReference type="PANTHER" id="PTHR31839:SF25">
    <property type="entry name" value="DEHYDRATION-RESPONSIVE ELEMENT-BINDING PROTEIN 1F"/>
    <property type="match status" value="1"/>
</dbReference>
<evidence type="ECO:0000313" key="2">
    <source>
        <dbReference type="EMBL" id="EXB19757.1"/>
    </source>
</evidence>
<evidence type="ECO:0000313" key="3">
    <source>
        <dbReference type="Proteomes" id="UP000030645"/>
    </source>
</evidence>
<dbReference type="PANTHER" id="PTHR31839">
    <property type="entry name" value="DEHYDRATION-RESPONSIVE ELEMENT-BINDING PROTEIN 1D"/>
    <property type="match status" value="1"/>
</dbReference>
<sequence length="224" mass="23675">MKRSKKLPNKSISSALNSTTTKSILKPSFEFGRGSDFGGEPAEEEGGEEGVQGDQAPGVPRGAAEKQQQVGLRAPRAEQEDEDMARDVPDGGDGGACARRGGPGLPGAVGLPHICADSTWRLPAPASSDANDIRAAAAEAAKAFRPREYGGVLGSSEGMVVEKEEEKGVEEEQRVFYLDEEEVFGMPSFFADLAEGLLLPPPPSYMSSDDVAIDADVSLWSYSI</sequence>
<evidence type="ECO:0000256" key="1">
    <source>
        <dbReference type="SAM" id="MobiDB-lite"/>
    </source>
</evidence>
<dbReference type="GO" id="GO:0003700">
    <property type="term" value="F:DNA-binding transcription factor activity"/>
    <property type="evidence" value="ECO:0007669"/>
    <property type="project" value="InterPro"/>
</dbReference>
<feature type="compositionally biased region" description="Polar residues" evidence="1">
    <location>
        <begin position="10"/>
        <end position="23"/>
    </location>
</feature>
<accession>W9QB80</accession>
<name>W9QB80_9ROSA</name>
<dbReference type="InterPro" id="IPR045277">
    <property type="entry name" value="DRE1A-I"/>
</dbReference>
<keyword evidence="3" id="KW-1185">Reference proteome</keyword>
<organism evidence="2 3">
    <name type="scientific">Morus notabilis</name>
    <dbReference type="NCBI Taxonomy" id="981085"/>
    <lineage>
        <taxon>Eukaryota</taxon>
        <taxon>Viridiplantae</taxon>
        <taxon>Streptophyta</taxon>
        <taxon>Embryophyta</taxon>
        <taxon>Tracheophyta</taxon>
        <taxon>Spermatophyta</taxon>
        <taxon>Magnoliopsida</taxon>
        <taxon>eudicotyledons</taxon>
        <taxon>Gunneridae</taxon>
        <taxon>Pentapetalae</taxon>
        <taxon>rosids</taxon>
        <taxon>fabids</taxon>
        <taxon>Rosales</taxon>
        <taxon>Moraceae</taxon>
        <taxon>Moreae</taxon>
        <taxon>Morus</taxon>
    </lineage>
</organism>
<proteinExistence type="predicted"/>
<dbReference type="STRING" id="981085.W9QB80"/>
<dbReference type="EMBL" id="KE343253">
    <property type="protein sequence ID" value="EXB19757.1"/>
    <property type="molecule type" value="Genomic_DNA"/>
</dbReference>